<gene>
    <name evidence="6" type="primary">dabA</name>
    <name evidence="7" type="ORF">CRENPOLYSF2_960001</name>
</gene>
<dbReference type="PANTHER" id="PTHR38344:SF1">
    <property type="entry name" value="INORGANIC CARBON TRANSPORTER SUBUNIT DABA-RELATED"/>
    <property type="match status" value="1"/>
</dbReference>
<comment type="cofactor">
    <cofactor evidence="6">
        <name>Zn(2+)</name>
        <dbReference type="ChEBI" id="CHEBI:29105"/>
    </cofactor>
</comment>
<comment type="function">
    <text evidence="6">Part of an energy-coupled inorganic carbon pump.</text>
</comment>
<protein>
    <recommendedName>
        <fullName evidence="6">Probable inorganic carbon transporter subunit DabA</fullName>
    </recommendedName>
</protein>
<dbReference type="HAMAP" id="MF_01871">
    <property type="entry name" value="DabA"/>
    <property type="match status" value="1"/>
</dbReference>
<organism evidence="7 8">
    <name type="scientific">Crenothrix polyspora</name>
    <dbReference type="NCBI Taxonomy" id="360316"/>
    <lineage>
        <taxon>Bacteria</taxon>
        <taxon>Pseudomonadati</taxon>
        <taxon>Pseudomonadota</taxon>
        <taxon>Gammaproteobacteria</taxon>
        <taxon>Methylococcales</taxon>
        <taxon>Crenotrichaceae</taxon>
        <taxon>Crenothrix</taxon>
    </lineage>
</organism>
<evidence type="ECO:0000313" key="8">
    <source>
        <dbReference type="Proteomes" id="UP000195442"/>
    </source>
</evidence>
<comment type="subcellular location">
    <subcellularLocation>
        <location evidence="6">Cell membrane</location>
        <topology evidence="6">Peripheral membrane protein</topology>
    </subcellularLocation>
</comment>
<dbReference type="InterPro" id="IPR018752">
    <property type="entry name" value="DabA"/>
</dbReference>
<evidence type="ECO:0000256" key="4">
    <source>
        <dbReference type="ARBA" id="ARBA00022833"/>
    </source>
</evidence>
<feature type="binding site" evidence="6">
    <location>
        <position position="360"/>
    </location>
    <ligand>
        <name>Zn(2+)</name>
        <dbReference type="ChEBI" id="CHEBI:29105"/>
    </ligand>
</feature>
<proteinExistence type="inferred from homology"/>
<name>A0A1R4HJ89_9GAMM</name>
<dbReference type="Pfam" id="PF10070">
    <property type="entry name" value="DabA"/>
    <property type="match status" value="1"/>
</dbReference>
<reference evidence="8" key="1">
    <citation type="submission" date="2017-02" db="EMBL/GenBank/DDBJ databases">
        <authorList>
            <person name="Daims H."/>
        </authorList>
    </citation>
    <scope>NUCLEOTIDE SEQUENCE [LARGE SCALE GENOMIC DNA]</scope>
</reference>
<accession>A0A1R4HJ89</accession>
<evidence type="ECO:0000313" key="7">
    <source>
        <dbReference type="EMBL" id="SJM96279.1"/>
    </source>
</evidence>
<dbReference type="Proteomes" id="UP000195442">
    <property type="component" value="Unassembled WGS sequence"/>
</dbReference>
<keyword evidence="1 6" id="KW-0813">Transport</keyword>
<dbReference type="GO" id="GO:0005886">
    <property type="term" value="C:plasma membrane"/>
    <property type="evidence" value="ECO:0007669"/>
    <property type="project" value="UniProtKB-SubCell"/>
</dbReference>
<evidence type="ECO:0000256" key="5">
    <source>
        <dbReference type="ARBA" id="ARBA00023136"/>
    </source>
</evidence>
<feature type="binding site" evidence="6">
    <location>
        <position position="358"/>
    </location>
    <ligand>
        <name>Zn(2+)</name>
        <dbReference type="ChEBI" id="CHEBI:29105"/>
    </ligand>
</feature>
<evidence type="ECO:0000256" key="2">
    <source>
        <dbReference type="ARBA" id="ARBA00022475"/>
    </source>
</evidence>
<dbReference type="OrthoDB" id="9805101at2"/>
<comment type="similarity">
    <text evidence="6">Belongs to the inorganic carbon transporter (TC 9.A.2) DabA family.</text>
</comment>
<dbReference type="GO" id="GO:0008270">
    <property type="term" value="F:zinc ion binding"/>
    <property type="evidence" value="ECO:0007669"/>
    <property type="project" value="UniProtKB-UniRule"/>
</dbReference>
<feature type="binding site" evidence="6">
    <location>
        <position position="546"/>
    </location>
    <ligand>
        <name>Zn(2+)</name>
        <dbReference type="ChEBI" id="CHEBI:29105"/>
    </ligand>
</feature>
<feature type="binding site" evidence="6">
    <location>
        <position position="531"/>
    </location>
    <ligand>
        <name>Zn(2+)</name>
        <dbReference type="ChEBI" id="CHEBI:29105"/>
    </ligand>
</feature>
<evidence type="ECO:0000256" key="3">
    <source>
        <dbReference type="ARBA" id="ARBA00022723"/>
    </source>
</evidence>
<keyword evidence="3 6" id="KW-0479">Metal-binding</keyword>
<evidence type="ECO:0000256" key="1">
    <source>
        <dbReference type="ARBA" id="ARBA00022448"/>
    </source>
</evidence>
<keyword evidence="8" id="KW-1185">Reference proteome</keyword>
<evidence type="ECO:0000256" key="6">
    <source>
        <dbReference type="HAMAP-Rule" id="MF_01871"/>
    </source>
</evidence>
<dbReference type="AlphaFoldDB" id="A0A1R4HJ89"/>
<dbReference type="PANTHER" id="PTHR38344">
    <property type="entry name" value="UPF0753 PROTEIN AQ_863"/>
    <property type="match status" value="1"/>
</dbReference>
<keyword evidence="5 6" id="KW-0472">Membrane</keyword>
<dbReference type="EMBL" id="FUKJ01000464">
    <property type="protein sequence ID" value="SJM96279.1"/>
    <property type="molecule type" value="Genomic_DNA"/>
</dbReference>
<sequence>MKNHTHPVHQGDATGHIPQTQLTPFHLDKAIEHIAHWLPTQGPIKDFIHHNTLHSVQHYPFHQGVAVAAKVFGARSYLPLDDYQDLHKKGRITQNALEWAVARSGLTSTAQEKLTASLFEKDTHSHYPPLSIANNGIRNALLTHLEKDLNSRVHPIIFRLLSNFLDQGISRWTMPKNGECFWDCILRLIHNSFLPLHPFHDTRLRELMLKTPDQVIKTCLDKIVGDESLYEQYLLEMLLAHPGWSGMVSMIEQAPQILLVPRLISLKELIAVELACELAFIQKKKGEHFQNIAQLPDLASVPRLASVANSAKVPVRLKVWHEAMEWSLHTELLTALKTQTKPPESDATSALKIQAFFCIDDRECSIRRHLETLNPGIETFGAAGFFGIDFLYQGLDDAYPVAQCPVVITPNHLIMESGTAPKPKDSDFSNMHFTSHSLLRGWLFTQTLGIGYAIRLAWNVFRPTSQLPKIKTLSEIKPHSKLHLLRESDTPTKEGYLLGFSFKEMADRVGGLLTNIGLTDNFAALVVIVAHGSSSVNNPHFAAYDCGACSGKPGSPNARAFAWMANHESVRKILRERGIDIPTNTRFIAALHNTSRDEVSYFDAELHETFAFKELEAFKATMNEALELNAKERCRWFELSPKAHNKAHQHVRARASSIFEPRPEYNHSNNLYCVVGKRELTKDLFLDRRCFLHSYAAETDPNGDILAKIMGAIIPVCGGINLEYLFSRIDNSVYGAGTKLPHNVIGLLGVANGVEGDLRTGLPQQMIEVHEPARLLIVIEQTPEIIDKALAKIGDLKEWLDNDWIRLVACRPTDRELSLYSESSWQGIDLPAQATTPLFTRPEDVFDIQNQTIPAYQFTRRPS</sequence>
<keyword evidence="2 6" id="KW-1003">Cell membrane</keyword>
<dbReference type="RefSeq" id="WP_087148619.1">
    <property type="nucleotide sequence ID" value="NZ_FUKJ01000464.1"/>
</dbReference>
<keyword evidence="4 6" id="KW-0862">Zinc</keyword>
<comment type="subunit">
    <text evidence="6">Forms a complex with DabB.</text>
</comment>